<evidence type="ECO:0000313" key="2">
    <source>
        <dbReference type="Proteomes" id="UP000762676"/>
    </source>
</evidence>
<reference evidence="1 2" key="1">
    <citation type="journal article" date="2021" name="Elife">
        <title>Chloroplast acquisition without the gene transfer in kleptoplastic sea slugs, Plakobranchus ocellatus.</title>
        <authorList>
            <person name="Maeda T."/>
            <person name="Takahashi S."/>
            <person name="Yoshida T."/>
            <person name="Shimamura S."/>
            <person name="Takaki Y."/>
            <person name="Nagai Y."/>
            <person name="Toyoda A."/>
            <person name="Suzuki Y."/>
            <person name="Arimoto A."/>
            <person name="Ishii H."/>
            <person name="Satoh N."/>
            <person name="Nishiyama T."/>
            <person name="Hasebe M."/>
            <person name="Maruyama T."/>
            <person name="Minagawa J."/>
            <person name="Obokata J."/>
            <person name="Shigenobu S."/>
        </authorList>
    </citation>
    <scope>NUCLEOTIDE SEQUENCE [LARGE SCALE GENOMIC DNA]</scope>
</reference>
<keyword evidence="2" id="KW-1185">Reference proteome</keyword>
<dbReference type="EMBL" id="BMAT01002659">
    <property type="protein sequence ID" value="GFS11147.1"/>
    <property type="molecule type" value="Genomic_DNA"/>
</dbReference>
<accession>A0AAV4ILP2</accession>
<gene>
    <name evidence="1" type="ORF">ElyMa_001340300</name>
</gene>
<dbReference type="AlphaFoldDB" id="A0AAV4ILP2"/>
<sequence>MHFLARQQRIYTHLKEIKVKTCKLILQFTDEVTFCLESHASLMTLQGSKQIIKVRRCEVWTVGRMTNNFPTVAQRPMLCKVCRIRGRIIVLKHSNPSQESSSFATNCISEAVKAAVLGSIDTLTL</sequence>
<protein>
    <submittedName>
        <fullName evidence="1">Uncharacterized protein</fullName>
    </submittedName>
</protein>
<dbReference type="Proteomes" id="UP000762676">
    <property type="component" value="Unassembled WGS sequence"/>
</dbReference>
<comment type="caution">
    <text evidence="1">The sequence shown here is derived from an EMBL/GenBank/DDBJ whole genome shotgun (WGS) entry which is preliminary data.</text>
</comment>
<name>A0AAV4ILP2_9GAST</name>
<proteinExistence type="predicted"/>
<evidence type="ECO:0000313" key="1">
    <source>
        <dbReference type="EMBL" id="GFS11147.1"/>
    </source>
</evidence>
<organism evidence="1 2">
    <name type="scientific">Elysia marginata</name>
    <dbReference type="NCBI Taxonomy" id="1093978"/>
    <lineage>
        <taxon>Eukaryota</taxon>
        <taxon>Metazoa</taxon>
        <taxon>Spiralia</taxon>
        <taxon>Lophotrochozoa</taxon>
        <taxon>Mollusca</taxon>
        <taxon>Gastropoda</taxon>
        <taxon>Heterobranchia</taxon>
        <taxon>Euthyneura</taxon>
        <taxon>Panpulmonata</taxon>
        <taxon>Sacoglossa</taxon>
        <taxon>Placobranchoidea</taxon>
        <taxon>Plakobranchidae</taxon>
        <taxon>Elysia</taxon>
    </lineage>
</organism>